<feature type="region of interest" description="Disordered" evidence="1">
    <location>
        <begin position="667"/>
        <end position="731"/>
    </location>
</feature>
<feature type="compositionally biased region" description="Polar residues" evidence="1">
    <location>
        <begin position="680"/>
        <end position="690"/>
    </location>
</feature>
<feature type="region of interest" description="Disordered" evidence="1">
    <location>
        <begin position="197"/>
        <end position="506"/>
    </location>
</feature>
<evidence type="ECO:0000313" key="4">
    <source>
        <dbReference type="Proteomes" id="UP001152759"/>
    </source>
</evidence>
<proteinExistence type="predicted"/>
<feature type="signal peptide" evidence="2">
    <location>
        <begin position="1"/>
        <end position="21"/>
    </location>
</feature>
<organism evidence="3 4">
    <name type="scientific">Bemisia tabaci</name>
    <name type="common">Sweetpotato whitefly</name>
    <name type="synonym">Aleurodes tabaci</name>
    <dbReference type="NCBI Taxonomy" id="7038"/>
    <lineage>
        <taxon>Eukaryota</taxon>
        <taxon>Metazoa</taxon>
        <taxon>Ecdysozoa</taxon>
        <taxon>Arthropoda</taxon>
        <taxon>Hexapoda</taxon>
        <taxon>Insecta</taxon>
        <taxon>Pterygota</taxon>
        <taxon>Neoptera</taxon>
        <taxon>Paraneoptera</taxon>
        <taxon>Hemiptera</taxon>
        <taxon>Sternorrhyncha</taxon>
        <taxon>Aleyrodoidea</taxon>
        <taxon>Aleyrodidae</taxon>
        <taxon>Aleyrodinae</taxon>
        <taxon>Bemisia</taxon>
    </lineage>
</organism>
<reference evidence="3" key="1">
    <citation type="submission" date="2021-12" db="EMBL/GenBank/DDBJ databases">
        <authorList>
            <person name="King R."/>
        </authorList>
    </citation>
    <scope>NUCLEOTIDE SEQUENCE</scope>
</reference>
<accession>A0A9P0A874</accession>
<evidence type="ECO:0000256" key="2">
    <source>
        <dbReference type="SAM" id="SignalP"/>
    </source>
</evidence>
<keyword evidence="4" id="KW-1185">Reference proteome</keyword>
<feature type="region of interest" description="Disordered" evidence="1">
    <location>
        <begin position="24"/>
        <end position="48"/>
    </location>
</feature>
<feature type="compositionally biased region" description="Low complexity" evidence="1">
    <location>
        <begin position="718"/>
        <end position="731"/>
    </location>
</feature>
<dbReference type="EMBL" id="OU963865">
    <property type="protein sequence ID" value="CAH0388665.1"/>
    <property type="molecule type" value="Genomic_DNA"/>
</dbReference>
<dbReference type="AlphaFoldDB" id="A0A9P0A874"/>
<feature type="compositionally biased region" description="Pro residues" evidence="1">
    <location>
        <begin position="693"/>
        <end position="702"/>
    </location>
</feature>
<feature type="compositionally biased region" description="Basic and acidic residues" evidence="1">
    <location>
        <begin position="396"/>
        <end position="422"/>
    </location>
</feature>
<protein>
    <submittedName>
        <fullName evidence="3">Uncharacterized protein</fullName>
    </submittedName>
</protein>
<feature type="region of interest" description="Disordered" evidence="1">
    <location>
        <begin position="608"/>
        <end position="629"/>
    </location>
</feature>
<feature type="compositionally biased region" description="Basic and acidic residues" evidence="1">
    <location>
        <begin position="219"/>
        <end position="389"/>
    </location>
</feature>
<gene>
    <name evidence="3" type="ORF">BEMITA_LOCUS7568</name>
</gene>
<evidence type="ECO:0000256" key="1">
    <source>
        <dbReference type="SAM" id="MobiDB-lite"/>
    </source>
</evidence>
<feature type="chain" id="PRO_5040264647" evidence="2">
    <location>
        <begin position="22"/>
        <end position="731"/>
    </location>
</feature>
<feature type="compositionally biased region" description="Basic and acidic residues" evidence="1">
    <location>
        <begin position="459"/>
        <end position="495"/>
    </location>
</feature>
<sequence length="731" mass="79210">MHLLFFQVFVAGLTLIGRASAAAVPEPESAPTGPVSIPARHGDPSLSPERITLETASASTGPRKKATSLKKKKWPKKLFWVKGSSPKPASTTTTPTPDSQRFAYLEGIRSALEKKNGGLRPHEYLDAMRSELQAKRVEEAVRLSLFEYLLALFSPPPPPVVTAKPPVEVEEEEGSEYLDEIGMDAEDEYYDADEEWIKEVMETSNDFDGDLTDGNTTDATKEPERKPEETKPGETEASDDKPADRKPDDAEPADDKANGRKPDDAKPADDKADNRKPDDAKPADGEASSRKPADAKPIDEKPDDDKPADKKSDDVDLAEDKPTGQKPADAKAADQKPADAKVADQKPADAKAADQKPDDGKAANQKPDDAKAADQKTADAKVADQKPNDAKAANQKLDDAKAADQKPDDAKLVDQKPAKAADQKSNNVKPAHQKQDDAKPAGQKPDVSKPTEVKPVGKKTLDEMNVKKDDKKPGDAKLEESKREDLKQDDVKLRAPESSPEFESKTVDQNLPIESWSALQATSKEIEESIAHLKRVMNTARPAQDKTGRNSMERQAFLGNLGYGGVAGLFDPMLIWTMLYQGVSQAGSQLVNAALSDPHFQAKLQAAKKQKQKVQQESPLRRESFAEDNELNLKFQDSIETVMSELGREISPKPTFGQNSVVIESQQGKAGAKGRKQFFGLSSASVSQSVPDDPAPPTPPPTRTISTPSPTPVRGLESSSTCSSTSTSIVR</sequence>
<keyword evidence="2" id="KW-0732">Signal</keyword>
<dbReference type="Proteomes" id="UP001152759">
    <property type="component" value="Chromosome 4"/>
</dbReference>
<evidence type="ECO:0000313" key="3">
    <source>
        <dbReference type="EMBL" id="CAH0388665.1"/>
    </source>
</evidence>
<name>A0A9P0A874_BEMTA</name>